<comment type="caution">
    <text evidence="1">The sequence shown here is derived from an EMBL/GenBank/DDBJ whole genome shotgun (WGS) entry which is preliminary data.</text>
</comment>
<gene>
    <name evidence="1" type="ORF">JTE90_020512</name>
</gene>
<dbReference type="PANTHER" id="PTHR47163:SF2">
    <property type="entry name" value="SI:DKEY-17M8.2"/>
    <property type="match status" value="1"/>
</dbReference>
<accession>A0AAV6TKB6</accession>
<evidence type="ECO:0000313" key="2">
    <source>
        <dbReference type="Proteomes" id="UP000827092"/>
    </source>
</evidence>
<evidence type="ECO:0000313" key="1">
    <source>
        <dbReference type="EMBL" id="KAG8172146.1"/>
    </source>
</evidence>
<dbReference type="PANTHER" id="PTHR47163">
    <property type="entry name" value="DDE_TNP_IS1595 DOMAIN-CONTAINING PROTEIN"/>
    <property type="match status" value="1"/>
</dbReference>
<dbReference type="EMBL" id="JAFNEN010003054">
    <property type="protein sequence ID" value="KAG8172146.1"/>
    <property type="molecule type" value="Genomic_DNA"/>
</dbReference>
<keyword evidence="2" id="KW-1185">Reference proteome</keyword>
<dbReference type="AlphaFoldDB" id="A0AAV6TKB6"/>
<proteinExistence type="predicted"/>
<sequence>MAFWNLDLLSTAMGTERRTILAFCTSQGLLPTAKFCSENHPMVLYEQEGKVGVFRCRKKHQTGKDEKKSRADCIWFSLSKLPAKKIIYLSYCFSLDYSYDLAIRETSCLISKTSTETVADWYSSGREIVVAHLLDRQAADGPIGGAGKIVEIDESKFGKRKYNVGHVVEGSWVLGMYERDSKEFRLEVLLSGLGDPITGAHTQTIESNWRTVKHHLRQSGQPREKLADRLLEFLWRRELRLKPEDPFNAFLEVVKQYYPVATAGFSEHLYVILTYI</sequence>
<evidence type="ECO:0008006" key="3">
    <source>
        <dbReference type="Google" id="ProtNLM"/>
    </source>
</evidence>
<organism evidence="1 2">
    <name type="scientific">Oedothorax gibbosus</name>
    <dbReference type="NCBI Taxonomy" id="931172"/>
    <lineage>
        <taxon>Eukaryota</taxon>
        <taxon>Metazoa</taxon>
        <taxon>Ecdysozoa</taxon>
        <taxon>Arthropoda</taxon>
        <taxon>Chelicerata</taxon>
        <taxon>Arachnida</taxon>
        <taxon>Araneae</taxon>
        <taxon>Araneomorphae</taxon>
        <taxon>Entelegynae</taxon>
        <taxon>Araneoidea</taxon>
        <taxon>Linyphiidae</taxon>
        <taxon>Erigoninae</taxon>
        <taxon>Oedothorax</taxon>
    </lineage>
</organism>
<name>A0AAV6TKB6_9ARAC</name>
<protein>
    <recommendedName>
        <fullName evidence="3">ISXO2-like transposase domain-containing protein</fullName>
    </recommendedName>
</protein>
<dbReference type="Proteomes" id="UP000827092">
    <property type="component" value="Unassembled WGS sequence"/>
</dbReference>
<dbReference type="InterPro" id="IPR053164">
    <property type="entry name" value="IS1016-like_transposase"/>
</dbReference>
<reference evidence="1 2" key="1">
    <citation type="journal article" date="2022" name="Nat. Ecol. Evol.">
        <title>A masculinizing supergene underlies an exaggerated male reproductive morph in a spider.</title>
        <authorList>
            <person name="Hendrickx F."/>
            <person name="De Corte Z."/>
            <person name="Sonet G."/>
            <person name="Van Belleghem S.M."/>
            <person name="Kostlbacher S."/>
            <person name="Vangestel C."/>
        </authorList>
    </citation>
    <scope>NUCLEOTIDE SEQUENCE [LARGE SCALE GENOMIC DNA]</scope>
    <source>
        <strain evidence="1">W744_W776</strain>
    </source>
</reference>